<keyword evidence="2 4" id="KW-0863">Zinc-finger</keyword>
<evidence type="ECO:0000256" key="1">
    <source>
        <dbReference type="ARBA" id="ARBA00022723"/>
    </source>
</evidence>
<dbReference type="PROSITE" id="PS50089">
    <property type="entry name" value="ZF_RING_2"/>
    <property type="match status" value="1"/>
</dbReference>
<dbReference type="GO" id="GO:0008270">
    <property type="term" value="F:zinc ion binding"/>
    <property type="evidence" value="ECO:0007669"/>
    <property type="project" value="UniProtKB-KW"/>
</dbReference>
<dbReference type="AlphaFoldDB" id="A0AAD1U6J5"/>
<keyword evidence="6" id="KW-0812">Transmembrane</keyword>
<dbReference type="InterPro" id="IPR011016">
    <property type="entry name" value="Znf_RING-CH"/>
</dbReference>
<evidence type="ECO:0000256" key="5">
    <source>
        <dbReference type="SAM" id="MobiDB-lite"/>
    </source>
</evidence>
<feature type="transmembrane region" description="Helical" evidence="6">
    <location>
        <begin position="166"/>
        <end position="188"/>
    </location>
</feature>
<keyword evidence="6" id="KW-1133">Transmembrane helix</keyword>
<keyword evidence="9" id="KW-1185">Reference proteome</keyword>
<dbReference type="Proteomes" id="UP001295684">
    <property type="component" value="Unassembled WGS sequence"/>
</dbReference>
<accession>A0AAD1U6J5</accession>
<dbReference type="SMART" id="SM00744">
    <property type="entry name" value="RINGv"/>
    <property type="match status" value="1"/>
</dbReference>
<keyword evidence="6" id="KW-0472">Membrane</keyword>
<organism evidence="8 9">
    <name type="scientific">Euplotes crassus</name>
    <dbReference type="NCBI Taxonomy" id="5936"/>
    <lineage>
        <taxon>Eukaryota</taxon>
        <taxon>Sar</taxon>
        <taxon>Alveolata</taxon>
        <taxon>Ciliophora</taxon>
        <taxon>Intramacronucleata</taxon>
        <taxon>Spirotrichea</taxon>
        <taxon>Hypotrichia</taxon>
        <taxon>Euplotida</taxon>
        <taxon>Euplotidae</taxon>
        <taxon>Moneuplotes</taxon>
    </lineage>
</organism>
<dbReference type="SUPFAM" id="SSF57850">
    <property type="entry name" value="RING/U-box"/>
    <property type="match status" value="1"/>
</dbReference>
<evidence type="ECO:0000313" key="9">
    <source>
        <dbReference type="Proteomes" id="UP001295684"/>
    </source>
</evidence>
<comment type="caution">
    <text evidence="8">The sequence shown here is derived from an EMBL/GenBank/DDBJ whole genome shotgun (WGS) entry which is preliminary data.</text>
</comment>
<dbReference type="InterPro" id="IPR013083">
    <property type="entry name" value="Znf_RING/FYVE/PHD"/>
</dbReference>
<name>A0AAD1U6J5_EUPCR</name>
<evidence type="ECO:0000259" key="7">
    <source>
        <dbReference type="PROSITE" id="PS50089"/>
    </source>
</evidence>
<feature type="transmembrane region" description="Helical" evidence="6">
    <location>
        <begin position="107"/>
        <end position="131"/>
    </location>
</feature>
<sequence>MVLDYLTSKLQLFLQEYLNPLIMVCLCIFNPIGSIIIAFKNREEFTLYGSWAAVTIVVHICAYTWQMTKPVTDHPNCVRRLIRKTFHENIWKFILCRHLYKRNIQDFCAIWAGFFCLIVCYTLFTGMYLLGKVNSDKDEDKETLILLTVVVINSTYVCIACMALEVLIMLIVMIFLTIAIFFCFLSVFCPRCLAWRPNRDNDRVDRQYFLGIVNGVGNWEHILQYIYKYKRRHFKKDRYKCPQEDGKIAEESKHESSFSNQEIVKHRTGFDENSKKQSKSRRKMSPKVVPLKETSIEHKYLTQKKGKKSKKKIIEDDSSVICTICQIEFEEHELVCELDCGKLHIFHGDCLKEWFKVKMSCPTCRADLNNLYKPAIDDKKDVPIIEPEQVRDLYAEDILELQRKMAVVINDLEDIDDENFDSAEFISNPDVHLERNEEGKLSLEEEKQPPLVSTDNNESPDRPDLAHHSRRYDDSDLMSSHRPQEIARGTQSVRESCESEGRSVRMENNAPPVPVQAPSLNFSINEAHV</sequence>
<feature type="region of interest" description="Disordered" evidence="5">
    <location>
        <begin position="426"/>
        <end position="529"/>
    </location>
</feature>
<keyword evidence="1" id="KW-0479">Metal-binding</keyword>
<feature type="region of interest" description="Disordered" evidence="5">
    <location>
        <begin position="269"/>
        <end position="288"/>
    </location>
</feature>
<protein>
    <recommendedName>
        <fullName evidence="7">RING-type domain-containing protein</fullName>
    </recommendedName>
</protein>
<feature type="compositionally biased region" description="Basic and acidic residues" evidence="5">
    <location>
        <begin position="459"/>
        <end position="474"/>
    </location>
</feature>
<gene>
    <name evidence="8" type="ORF">ECRASSUSDP1_LOCUS1396</name>
</gene>
<feature type="transmembrane region" description="Helical" evidence="6">
    <location>
        <begin position="21"/>
        <end position="39"/>
    </location>
</feature>
<evidence type="ECO:0000256" key="4">
    <source>
        <dbReference type="PROSITE-ProRule" id="PRU00175"/>
    </source>
</evidence>
<feature type="compositionally biased region" description="Polar residues" evidence="5">
    <location>
        <begin position="518"/>
        <end position="529"/>
    </location>
</feature>
<feature type="compositionally biased region" description="Basic residues" evidence="5">
    <location>
        <begin position="276"/>
        <end position="285"/>
    </location>
</feature>
<proteinExistence type="predicted"/>
<dbReference type="InterPro" id="IPR001841">
    <property type="entry name" value="Znf_RING"/>
</dbReference>
<evidence type="ECO:0000256" key="2">
    <source>
        <dbReference type="ARBA" id="ARBA00022771"/>
    </source>
</evidence>
<feature type="transmembrane region" description="Helical" evidence="6">
    <location>
        <begin position="143"/>
        <end position="159"/>
    </location>
</feature>
<evidence type="ECO:0000256" key="3">
    <source>
        <dbReference type="ARBA" id="ARBA00022833"/>
    </source>
</evidence>
<feature type="compositionally biased region" description="Basic and acidic residues" evidence="5">
    <location>
        <begin position="495"/>
        <end position="505"/>
    </location>
</feature>
<dbReference type="Gene3D" id="3.30.40.10">
    <property type="entry name" value="Zinc/RING finger domain, C3HC4 (zinc finger)"/>
    <property type="match status" value="1"/>
</dbReference>
<evidence type="ECO:0000313" key="8">
    <source>
        <dbReference type="EMBL" id="CAI2360098.1"/>
    </source>
</evidence>
<keyword evidence="3" id="KW-0862">Zinc</keyword>
<dbReference type="PANTHER" id="PTHR14155:SF627">
    <property type="entry name" value="OS06G0192800 PROTEIN"/>
    <property type="match status" value="1"/>
</dbReference>
<dbReference type="EMBL" id="CAMPGE010001317">
    <property type="protein sequence ID" value="CAI2360098.1"/>
    <property type="molecule type" value="Genomic_DNA"/>
</dbReference>
<feature type="transmembrane region" description="Helical" evidence="6">
    <location>
        <begin position="45"/>
        <end position="65"/>
    </location>
</feature>
<dbReference type="InterPro" id="IPR053238">
    <property type="entry name" value="RING-H2_zinc_finger"/>
</dbReference>
<dbReference type="Pfam" id="PF13639">
    <property type="entry name" value="zf-RING_2"/>
    <property type="match status" value="1"/>
</dbReference>
<feature type="domain" description="RING-type" evidence="7">
    <location>
        <begin position="322"/>
        <end position="365"/>
    </location>
</feature>
<reference evidence="8" key="1">
    <citation type="submission" date="2023-07" db="EMBL/GenBank/DDBJ databases">
        <authorList>
            <consortium name="AG Swart"/>
            <person name="Singh M."/>
            <person name="Singh A."/>
            <person name="Seah K."/>
            <person name="Emmerich C."/>
        </authorList>
    </citation>
    <scope>NUCLEOTIDE SEQUENCE</scope>
    <source>
        <strain evidence="8">DP1</strain>
    </source>
</reference>
<dbReference type="PANTHER" id="PTHR14155">
    <property type="entry name" value="RING FINGER DOMAIN-CONTAINING"/>
    <property type="match status" value="1"/>
</dbReference>
<evidence type="ECO:0000256" key="6">
    <source>
        <dbReference type="SAM" id="Phobius"/>
    </source>
</evidence>
<feature type="compositionally biased region" description="Basic and acidic residues" evidence="5">
    <location>
        <begin position="431"/>
        <end position="448"/>
    </location>
</feature>